<dbReference type="EMBL" id="BNBT01000017">
    <property type="protein sequence ID" value="GHE48552.1"/>
    <property type="molecule type" value="Genomic_DNA"/>
</dbReference>
<sequence>MEVGQVRQKTSLRALVAVGTMVTCLSAGTVPVGAAPTPPQLEAKEVDVPVVNGSFDQPRIAPDPKKQDWEQEHYGKGELKPWYWGRTEPNSAAGVVVAAGTHRAGRADGKQAVRVDALLDADGNLAQEQLKTRLWDVRKGSRVTVSFDYSPTTDAKKCTSTGAEEQRKELGLQMRVDGKAAWQETVAAPTFGKITNAEKKEVEVGKPNWKRATYEFTAEADHPEVAFALPDVKYGKDKGKTVAKECHPMIAAVAARQRPIEVDKSHRKHTLPPAQAFKGNDRSDVGTVLGACGNSSNACTFTLNQRYSYGYYDRPRPVGEVYENCTFGEDGTAAALRDKRKVVYRERSFDSGTQAGNTQFLDSSSHDGLTEQDLSHDVSHAAPSQGPTKVPADPSQATAGKAAVHFAAAYEAVRDQPWQWSRTVTRDIDVITPKNHASWVEVSAARERADGHYTVTSTDAGEKTVHRLFITYDGPSRITSDRVFQRHGTLSPTEIERCKTHRPLPYTPEKDPVVPYDPKDGDVTDESLTPGTAVGVRPGPSPSPSASAK</sequence>
<keyword evidence="4" id="KW-1185">Reference proteome</keyword>
<feature type="compositionally biased region" description="Polar residues" evidence="1">
    <location>
        <begin position="353"/>
        <end position="363"/>
    </location>
</feature>
<feature type="chain" id="PRO_5037962915" description="Secreted protein" evidence="2">
    <location>
        <begin position="35"/>
        <end position="549"/>
    </location>
</feature>
<keyword evidence="2" id="KW-0732">Signal</keyword>
<organism evidence="3 4">
    <name type="scientific">Streptomyces longispororuber</name>
    <dbReference type="NCBI Taxonomy" id="68230"/>
    <lineage>
        <taxon>Bacteria</taxon>
        <taxon>Bacillati</taxon>
        <taxon>Actinomycetota</taxon>
        <taxon>Actinomycetes</taxon>
        <taxon>Kitasatosporales</taxon>
        <taxon>Streptomycetaceae</taxon>
        <taxon>Streptomyces</taxon>
    </lineage>
</organism>
<gene>
    <name evidence="3" type="ORF">GCM10018785_17670</name>
</gene>
<evidence type="ECO:0000256" key="1">
    <source>
        <dbReference type="SAM" id="MobiDB-lite"/>
    </source>
</evidence>
<reference evidence="3" key="2">
    <citation type="submission" date="2020-09" db="EMBL/GenBank/DDBJ databases">
        <authorList>
            <person name="Sun Q."/>
            <person name="Ohkuma M."/>
        </authorList>
    </citation>
    <scope>NUCLEOTIDE SEQUENCE</scope>
    <source>
        <strain evidence="3">JCM 4784</strain>
    </source>
</reference>
<reference evidence="3" key="1">
    <citation type="journal article" date="2014" name="Int. J. Syst. Evol. Microbiol.">
        <title>Complete genome sequence of Corynebacterium casei LMG S-19264T (=DSM 44701T), isolated from a smear-ripened cheese.</title>
        <authorList>
            <consortium name="US DOE Joint Genome Institute (JGI-PGF)"/>
            <person name="Walter F."/>
            <person name="Albersmeier A."/>
            <person name="Kalinowski J."/>
            <person name="Ruckert C."/>
        </authorList>
    </citation>
    <scope>NUCLEOTIDE SEQUENCE</scope>
    <source>
        <strain evidence="3">JCM 4784</strain>
    </source>
</reference>
<feature type="compositionally biased region" description="Basic and acidic residues" evidence="1">
    <location>
        <begin position="364"/>
        <end position="379"/>
    </location>
</feature>
<evidence type="ECO:0008006" key="5">
    <source>
        <dbReference type="Google" id="ProtNLM"/>
    </source>
</evidence>
<feature type="compositionally biased region" description="Basic and acidic residues" evidence="1">
    <location>
        <begin position="508"/>
        <end position="522"/>
    </location>
</feature>
<proteinExistence type="predicted"/>
<comment type="caution">
    <text evidence="3">The sequence shown here is derived from an EMBL/GenBank/DDBJ whole genome shotgun (WGS) entry which is preliminary data.</text>
</comment>
<feature type="region of interest" description="Disordered" evidence="1">
    <location>
        <begin position="353"/>
        <end position="398"/>
    </location>
</feature>
<evidence type="ECO:0000256" key="2">
    <source>
        <dbReference type="SAM" id="SignalP"/>
    </source>
</evidence>
<evidence type="ECO:0000313" key="3">
    <source>
        <dbReference type="EMBL" id="GHE48552.1"/>
    </source>
</evidence>
<dbReference type="AlphaFoldDB" id="A0A918ZE88"/>
<dbReference type="Proteomes" id="UP000608024">
    <property type="component" value="Unassembled WGS sequence"/>
</dbReference>
<accession>A0A918ZE88</accession>
<feature type="signal peptide" evidence="2">
    <location>
        <begin position="1"/>
        <end position="34"/>
    </location>
</feature>
<feature type="region of interest" description="Disordered" evidence="1">
    <location>
        <begin position="494"/>
        <end position="549"/>
    </location>
</feature>
<protein>
    <recommendedName>
        <fullName evidence="5">Secreted protein</fullName>
    </recommendedName>
</protein>
<name>A0A918ZE88_9ACTN</name>
<evidence type="ECO:0000313" key="4">
    <source>
        <dbReference type="Proteomes" id="UP000608024"/>
    </source>
</evidence>